<keyword evidence="3" id="KW-1185">Reference proteome</keyword>
<reference evidence="2 3" key="1">
    <citation type="submission" date="2018-11" db="EMBL/GenBank/DDBJ databases">
        <authorList>
            <consortium name="Pathogen Informatics"/>
        </authorList>
    </citation>
    <scope>NUCLEOTIDE SEQUENCE [LARGE SCALE GENOMIC DNA]</scope>
</reference>
<dbReference type="PROSITE" id="PS50297">
    <property type="entry name" value="ANK_REP_REGION"/>
    <property type="match status" value="1"/>
</dbReference>
<sequence length="110" mass="12125">MPYTSSCQTALHLCSTLTAEKVRLKSSPADICDLLLRREAKRLSEKEFGAYVDQRDADGNTALLLAYMTGNGDVCRCLLRAGATMGARNAEGATMFTYETPTRLLLFRLL</sequence>
<name>A0A3P7N1S8_CYLGO</name>
<dbReference type="InterPro" id="IPR036770">
    <property type="entry name" value="Ankyrin_rpt-contain_sf"/>
</dbReference>
<protein>
    <submittedName>
        <fullName evidence="2">Uncharacterized protein</fullName>
    </submittedName>
</protein>
<gene>
    <name evidence="2" type="ORF">CGOC_LOCUS13153</name>
</gene>
<dbReference type="Pfam" id="PF00023">
    <property type="entry name" value="Ank"/>
    <property type="match status" value="1"/>
</dbReference>
<dbReference type="EMBL" id="UYRV01128738">
    <property type="protein sequence ID" value="VDN36235.1"/>
    <property type="molecule type" value="Genomic_DNA"/>
</dbReference>
<evidence type="ECO:0000313" key="3">
    <source>
        <dbReference type="Proteomes" id="UP000271889"/>
    </source>
</evidence>
<dbReference type="OrthoDB" id="5839643at2759"/>
<dbReference type="AlphaFoldDB" id="A0A3P7N1S8"/>
<dbReference type="SUPFAM" id="SSF48403">
    <property type="entry name" value="Ankyrin repeat"/>
    <property type="match status" value="1"/>
</dbReference>
<evidence type="ECO:0000256" key="1">
    <source>
        <dbReference type="PROSITE-ProRule" id="PRU00023"/>
    </source>
</evidence>
<dbReference type="InterPro" id="IPR002110">
    <property type="entry name" value="Ankyrin_rpt"/>
</dbReference>
<organism evidence="2 3">
    <name type="scientific">Cylicostephanus goldi</name>
    <name type="common">Nematode worm</name>
    <dbReference type="NCBI Taxonomy" id="71465"/>
    <lineage>
        <taxon>Eukaryota</taxon>
        <taxon>Metazoa</taxon>
        <taxon>Ecdysozoa</taxon>
        <taxon>Nematoda</taxon>
        <taxon>Chromadorea</taxon>
        <taxon>Rhabditida</taxon>
        <taxon>Rhabditina</taxon>
        <taxon>Rhabditomorpha</taxon>
        <taxon>Strongyloidea</taxon>
        <taxon>Strongylidae</taxon>
        <taxon>Cylicostephanus</taxon>
    </lineage>
</organism>
<dbReference type="Gene3D" id="1.25.40.20">
    <property type="entry name" value="Ankyrin repeat-containing domain"/>
    <property type="match status" value="1"/>
</dbReference>
<dbReference type="PROSITE" id="PS50088">
    <property type="entry name" value="ANK_REPEAT"/>
    <property type="match status" value="1"/>
</dbReference>
<evidence type="ECO:0000313" key="2">
    <source>
        <dbReference type="EMBL" id="VDN36235.1"/>
    </source>
</evidence>
<feature type="non-terminal residue" evidence="2">
    <location>
        <position position="110"/>
    </location>
</feature>
<keyword evidence="1" id="KW-0040">ANK repeat</keyword>
<proteinExistence type="predicted"/>
<dbReference type="Proteomes" id="UP000271889">
    <property type="component" value="Unassembled WGS sequence"/>
</dbReference>
<accession>A0A3P7N1S8</accession>
<feature type="repeat" description="ANK" evidence="1">
    <location>
        <begin position="58"/>
        <end position="90"/>
    </location>
</feature>